<accession>A0ABW9QNA7</accession>
<feature type="region of interest" description="Disordered" evidence="1">
    <location>
        <begin position="1"/>
        <end position="23"/>
    </location>
</feature>
<comment type="caution">
    <text evidence="2">The sequence shown here is derived from an EMBL/GenBank/DDBJ whole genome shotgun (WGS) entry which is preliminary data.</text>
</comment>
<feature type="compositionally biased region" description="Pro residues" evidence="1">
    <location>
        <begin position="1"/>
        <end position="22"/>
    </location>
</feature>
<evidence type="ECO:0000256" key="1">
    <source>
        <dbReference type="SAM" id="MobiDB-lite"/>
    </source>
</evidence>
<organism evidence="2 3">
    <name type="scientific">Acidiferrimicrobium australe</name>
    <dbReference type="NCBI Taxonomy" id="2664430"/>
    <lineage>
        <taxon>Bacteria</taxon>
        <taxon>Bacillati</taxon>
        <taxon>Actinomycetota</taxon>
        <taxon>Acidimicrobiia</taxon>
        <taxon>Acidimicrobiales</taxon>
        <taxon>Acidimicrobiaceae</taxon>
        <taxon>Acidiferrimicrobium</taxon>
    </lineage>
</organism>
<dbReference type="Gene3D" id="1.20.910.10">
    <property type="entry name" value="Heme oxygenase-like"/>
    <property type="match status" value="1"/>
</dbReference>
<name>A0ABW9QNA7_9ACTN</name>
<sequence length="326" mass="35205">MVPVAPPDRPTAPPPAGLPPARGPITERLFASLGHAPHDLRWQLGAGDGLDDQDDLHLALYCCYELHYRGLRGVDPEWEWEPSLLAVRRQLEHGFLADLRAAVGPVSVDPVAVVPRLWDMAGGGAGPSLSDWVAARADLGQVRELAIHRSAYQLKEADPHTWGIPRLAGRPKAAMVAIQAEEYGDGVAEDMHASLFAGTMTALGLDPAVSYLDRIPGVTLATTNLISLLGLHRRWRGALVGHLALFEMTSVGPMSRYAEGLRRLGVADAGRRFYEVHVDADEGHQHVAADDLVAGLLEDEPDLAPDVIFGAACLGALDERFSRYLL</sequence>
<dbReference type="Pfam" id="PF14518">
    <property type="entry name" value="Haem_oxygenas_2"/>
    <property type="match status" value="1"/>
</dbReference>
<dbReference type="EMBL" id="WJHE01000023">
    <property type="protein sequence ID" value="MST31240.1"/>
    <property type="molecule type" value="Genomic_DNA"/>
</dbReference>
<evidence type="ECO:0000313" key="2">
    <source>
        <dbReference type="EMBL" id="MST31240.1"/>
    </source>
</evidence>
<dbReference type="SMART" id="SM01236">
    <property type="entry name" value="Haem_oxygenase_2"/>
    <property type="match status" value="1"/>
</dbReference>
<gene>
    <name evidence="2" type="ORF">GHK86_00645</name>
</gene>
<dbReference type="InterPro" id="IPR016084">
    <property type="entry name" value="Haem_Oase-like_multi-hlx"/>
</dbReference>
<evidence type="ECO:0000313" key="3">
    <source>
        <dbReference type="Proteomes" id="UP000437736"/>
    </source>
</evidence>
<dbReference type="Proteomes" id="UP000437736">
    <property type="component" value="Unassembled WGS sequence"/>
</dbReference>
<proteinExistence type="predicted"/>
<keyword evidence="3" id="KW-1185">Reference proteome</keyword>
<feature type="non-terminal residue" evidence="2">
    <location>
        <position position="326"/>
    </location>
</feature>
<reference evidence="2 3" key="1">
    <citation type="submission" date="2019-11" db="EMBL/GenBank/DDBJ databases">
        <title>Acidiferrimicrobium australis gen. nov., sp. nov., an acidophilic and obligately heterotrophic, member of the Actinobacteria that catalyses dissimilatory oxido- reduction of iron isolated from metal-rich acidic water in Chile.</title>
        <authorList>
            <person name="Gonzalez D."/>
            <person name="Huber K."/>
            <person name="Hedrich S."/>
            <person name="Rojas-Villalobos C."/>
            <person name="Quatrini R."/>
            <person name="Dinamarca M.A."/>
            <person name="Schwarz A."/>
            <person name="Canales C."/>
            <person name="Nancucheo I."/>
        </authorList>
    </citation>
    <scope>NUCLEOTIDE SEQUENCE [LARGE SCALE GENOMIC DNA]</scope>
    <source>
        <strain evidence="2 3">USS-CCA1</strain>
    </source>
</reference>
<protein>
    <submittedName>
        <fullName evidence="2">Iron-containing redox enzyme family protein</fullName>
    </submittedName>
</protein>